<proteinExistence type="inferred from homology"/>
<evidence type="ECO:0000256" key="9">
    <source>
        <dbReference type="SAM" id="SignalP"/>
    </source>
</evidence>
<sequence>MLSGRLPATKLSVTLTLAAIFLHCMTLMTKVDCSSSTDVFMIDTVNQQSYPIETNELATDEQTEQVEDKILQLLGLPDTPRPSYKHLKNDSAPQFMMRLYQEIQKQEGLEEIMPTAAPSQEDIGPEYRNLSYNINEHEKIENVDIVISFVNQPGKSTTFGIENEHDRRYYFELEDVPDSELRDAELRVYKAKPHHHHHKYFFTAFRIDESSDNLDTFGLTVLDTLTVNGSYEGWLVFNVSVALDTWLHSNATNLGIFLEARLLSGDTLLPHQAGIVNRHGEHHKQCFMVAFFKSLVPLSKKIAEIQTPLVVKRKKRSTSTVDDYWNAPIDNKYTRKMCQRKHLYVQFKRLRFDSWIIAPDGYPAFYCEGECSFPLSSHMNATNHAIVQTLVSLIQPKRFPKACCAPKKLSAITVLYFDKTQNVVMKRYKNMVVQSCGCH</sequence>
<evidence type="ECO:0000313" key="12">
    <source>
        <dbReference type="Proteomes" id="UP000593567"/>
    </source>
</evidence>
<feature type="chain" id="PRO_5029908131" evidence="9">
    <location>
        <begin position="34"/>
        <end position="439"/>
    </location>
</feature>
<dbReference type="InterPro" id="IPR017948">
    <property type="entry name" value="TGFb_CS"/>
</dbReference>
<name>A0A7J7J3G8_BUGNE</name>
<keyword evidence="6" id="KW-1015">Disulfide bond</keyword>
<keyword evidence="12" id="KW-1185">Reference proteome</keyword>
<dbReference type="SMART" id="SM00204">
    <property type="entry name" value="TGFB"/>
    <property type="match status" value="1"/>
</dbReference>
<evidence type="ECO:0000256" key="2">
    <source>
        <dbReference type="ARBA" id="ARBA00006656"/>
    </source>
</evidence>
<feature type="domain" description="TGF-beta family profile" evidence="10">
    <location>
        <begin position="313"/>
        <end position="439"/>
    </location>
</feature>
<protein>
    <submittedName>
        <fullName evidence="11">BMP6</fullName>
    </submittedName>
</protein>
<keyword evidence="5 8" id="KW-0339">Growth factor</keyword>
<dbReference type="AlphaFoldDB" id="A0A7J7J3G8"/>
<dbReference type="PROSITE" id="PS51362">
    <property type="entry name" value="TGF_BETA_2"/>
    <property type="match status" value="1"/>
</dbReference>
<evidence type="ECO:0000256" key="1">
    <source>
        <dbReference type="ARBA" id="ARBA00004613"/>
    </source>
</evidence>
<evidence type="ECO:0000256" key="6">
    <source>
        <dbReference type="ARBA" id="ARBA00023157"/>
    </source>
</evidence>
<evidence type="ECO:0000259" key="10">
    <source>
        <dbReference type="PROSITE" id="PS51362"/>
    </source>
</evidence>
<dbReference type="PROSITE" id="PS00250">
    <property type="entry name" value="TGF_BETA_1"/>
    <property type="match status" value="1"/>
</dbReference>
<reference evidence="11" key="1">
    <citation type="submission" date="2020-06" db="EMBL/GenBank/DDBJ databases">
        <title>Draft genome of Bugula neritina, a colonial animal packing powerful symbionts and potential medicines.</title>
        <authorList>
            <person name="Rayko M."/>
        </authorList>
    </citation>
    <scope>NUCLEOTIDE SEQUENCE [LARGE SCALE GENOMIC DNA]</scope>
    <source>
        <strain evidence="11">Kwan_BN1</strain>
    </source>
</reference>
<feature type="signal peptide" evidence="9">
    <location>
        <begin position="1"/>
        <end position="33"/>
    </location>
</feature>
<accession>A0A7J7J3G8</accession>
<evidence type="ECO:0000256" key="4">
    <source>
        <dbReference type="ARBA" id="ARBA00022729"/>
    </source>
</evidence>
<dbReference type="Proteomes" id="UP000593567">
    <property type="component" value="Unassembled WGS sequence"/>
</dbReference>
<keyword evidence="7" id="KW-0325">Glycoprotein</keyword>
<dbReference type="PANTHER" id="PTHR11848:SF310">
    <property type="entry name" value="PROTEIN 60A-RELATED"/>
    <property type="match status" value="1"/>
</dbReference>
<dbReference type="GO" id="GO:0005125">
    <property type="term" value="F:cytokine activity"/>
    <property type="evidence" value="ECO:0007669"/>
    <property type="project" value="TreeGrafter"/>
</dbReference>
<dbReference type="EMBL" id="VXIV02003185">
    <property type="protein sequence ID" value="KAF6020234.1"/>
    <property type="molecule type" value="Genomic_DNA"/>
</dbReference>
<dbReference type="FunFam" id="2.10.90.10:FF:000001">
    <property type="entry name" value="Bone morphogenetic protein 4"/>
    <property type="match status" value="1"/>
</dbReference>
<dbReference type="InterPro" id="IPR001839">
    <property type="entry name" value="TGF-b_C"/>
</dbReference>
<comment type="similarity">
    <text evidence="2 8">Belongs to the TGF-beta family.</text>
</comment>
<evidence type="ECO:0000313" key="11">
    <source>
        <dbReference type="EMBL" id="KAF6020234.1"/>
    </source>
</evidence>
<evidence type="ECO:0000256" key="5">
    <source>
        <dbReference type="ARBA" id="ARBA00023030"/>
    </source>
</evidence>
<dbReference type="OrthoDB" id="5987191at2759"/>
<dbReference type="InterPro" id="IPR001111">
    <property type="entry name" value="TGF-b_propeptide"/>
</dbReference>
<dbReference type="Pfam" id="PF00688">
    <property type="entry name" value="TGFb_propeptide"/>
    <property type="match status" value="1"/>
</dbReference>
<keyword evidence="4 9" id="KW-0732">Signal</keyword>
<dbReference type="InterPro" id="IPR015615">
    <property type="entry name" value="TGF-beta-rel"/>
</dbReference>
<comment type="subcellular location">
    <subcellularLocation>
        <location evidence="1">Secreted</location>
    </subcellularLocation>
</comment>
<dbReference type="GO" id="GO:0008083">
    <property type="term" value="F:growth factor activity"/>
    <property type="evidence" value="ECO:0007669"/>
    <property type="project" value="UniProtKB-KW"/>
</dbReference>
<dbReference type="GO" id="GO:0005615">
    <property type="term" value="C:extracellular space"/>
    <property type="evidence" value="ECO:0007669"/>
    <property type="project" value="TreeGrafter"/>
</dbReference>
<organism evidence="11 12">
    <name type="scientific">Bugula neritina</name>
    <name type="common">Brown bryozoan</name>
    <name type="synonym">Sertularia neritina</name>
    <dbReference type="NCBI Taxonomy" id="10212"/>
    <lineage>
        <taxon>Eukaryota</taxon>
        <taxon>Metazoa</taxon>
        <taxon>Spiralia</taxon>
        <taxon>Lophotrochozoa</taxon>
        <taxon>Bryozoa</taxon>
        <taxon>Gymnolaemata</taxon>
        <taxon>Cheilostomatida</taxon>
        <taxon>Flustrina</taxon>
        <taxon>Buguloidea</taxon>
        <taxon>Bugulidae</taxon>
        <taxon>Bugula</taxon>
    </lineage>
</organism>
<dbReference type="Pfam" id="PF00019">
    <property type="entry name" value="TGF_beta"/>
    <property type="match status" value="1"/>
</dbReference>
<evidence type="ECO:0000256" key="8">
    <source>
        <dbReference type="RuleBase" id="RU000354"/>
    </source>
</evidence>
<dbReference type="PANTHER" id="PTHR11848">
    <property type="entry name" value="TGF-BETA FAMILY"/>
    <property type="match status" value="1"/>
</dbReference>
<dbReference type="Gene3D" id="2.10.90.10">
    <property type="entry name" value="Cystine-knot cytokines"/>
    <property type="match status" value="1"/>
</dbReference>
<evidence type="ECO:0000256" key="7">
    <source>
        <dbReference type="ARBA" id="ARBA00023180"/>
    </source>
</evidence>
<dbReference type="SUPFAM" id="SSF57501">
    <property type="entry name" value="Cystine-knot cytokines"/>
    <property type="match status" value="1"/>
</dbReference>
<evidence type="ECO:0000256" key="3">
    <source>
        <dbReference type="ARBA" id="ARBA00022525"/>
    </source>
</evidence>
<keyword evidence="3" id="KW-0964">Secreted</keyword>
<dbReference type="CDD" id="cd13761">
    <property type="entry name" value="TGF_beta_BMP5_like"/>
    <property type="match status" value="1"/>
</dbReference>
<gene>
    <name evidence="11" type="ORF">EB796_021475</name>
</gene>
<dbReference type="Gene3D" id="2.60.120.970">
    <property type="match status" value="1"/>
</dbReference>
<comment type="caution">
    <text evidence="11">The sequence shown here is derived from an EMBL/GenBank/DDBJ whole genome shotgun (WGS) entry which is preliminary data.</text>
</comment>
<dbReference type="InterPro" id="IPR029034">
    <property type="entry name" value="Cystine-knot_cytokine"/>
</dbReference>